<dbReference type="AlphaFoldDB" id="R7UWI5"/>
<reference evidence="13" key="1">
    <citation type="submission" date="2012-12" db="EMBL/GenBank/DDBJ databases">
        <authorList>
            <person name="Hellsten U."/>
            <person name="Grimwood J."/>
            <person name="Chapman J.A."/>
            <person name="Shapiro H."/>
            <person name="Aerts A."/>
            <person name="Otillar R.P."/>
            <person name="Terry A.Y."/>
            <person name="Boore J.L."/>
            <person name="Simakov O."/>
            <person name="Marletaz F."/>
            <person name="Cho S.-J."/>
            <person name="Edsinger-Gonzales E."/>
            <person name="Havlak P."/>
            <person name="Kuo D.-H."/>
            <person name="Larsson T."/>
            <person name="Lv J."/>
            <person name="Arendt D."/>
            <person name="Savage R."/>
            <person name="Osoegawa K."/>
            <person name="de Jong P."/>
            <person name="Lindberg D.R."/>
            <person name="Seaver E.C."/>
            <person name="Weisblat D.A."/>
            <person name="Putnam N.H."/>
            <person name="Grigoriev I.V."/>
            <person name="Rokhsar D.S."/>
        </authorList>
    </citation>
    <scope>NUCLEOTIDE SEQUENCE</scope>
    <source>
        <strain evidence="13">I ESC-2004</strain>
    </source>
</reference>
<keyword evidence="13" id="KW-1185">Reference proteome</keyword>
<evidence type="ECO:0000256" key="6">
    <source>
        <dbReference type="ARBA" id="ARBA00022968"/>
    </source>
</evidence>
<dbReference type="HOGENOM" id="CLU_032341_1_2_1"/>
<dbReference type="STRING" id="283909.R7UWI5"/>
<reference evidence="11 13" key="2">
    <citation type="journal article" date="2013" name="Nature">
        <title>Insights into bilaterian evolution from three spiralian genomes.</title>
        <authorList>
            <person name="Simakov O."/>
            <person name="Marletaz F."/>
            <person name="Cho S.J."/>
            <person name="Edsinger-Gonzales E."/>
            <person name="Havlak P."/>
            <person name="Hellsten U."/>
            <person name="Kuo D.H."/>
            <person name="Larsson T."/>
            <person name="Lv J."/>
            <person name="Arendt D."/>
            <person name="Savage R."/>
            <person name="Osoegawa K."/>
            <person name="de Jong P."/>
            <person name="Grimwood J."/>
            <person name="Chapman J.A."/>
            <person name="Shapiro H."/>
            <person name="Aerts A."/>
            <person name="Otillar R.P."/>
            <person name="Terry A.Y."/>
            <person name="Boore J.L."/>
            <person name="Grigoriev I.V."/>
            <person name="Lindberg D.R."/>
            <person name="Seaver E.C."/>
            <person name="Weisblat D.A."/>
            <person name="Putnam N.H."/>
            <person name="Rokhsar D.S."/>
        </authorList>
    </citation>
    <scope>NUCLEOTIDE SEQUENCE</scope>
    <source>
        <strain evidence="11 13">I ESC-2004</strain>
    </source>
</reference>
<keyword evidence="4" id="KW-0808">Transferase</keyword>
<evidence type="ECO:0000256" key="4">
    <source>
        <dbReference type="ARBA" id="ARBA00022679"/>
    </source>
</evidence>
<dbReference type="GO" id="GO:0008375">
    <property type="term" value="F:acetylglucosaminyltransferase activity"/>
    <property type="evidence" value="ECO:0007669"/>
    <property type="project" value="TreeGrafter"/>
</dbReference>
<protein>
    <submittedName>
        <fullName evidence="11 12">Uncharacterized protein</fullName>
    </submittedName>
</protein>
<dbReference type="PANTHER" id="PTHR19297">
    <property type="entry name" value="GLYCOSYLTRANSFERASE 14 FAMILY MEMBER"/>
    <property type="match status" value="1"/>
</dbReference>
<dbReference type="GO" id="GO:0016020">
    <property type="term" value="C:membrane"/>
    <property type="evidence" value="ECO:0007669"/>
    <property type="project" value="UniProtKB-SubCell"/>
</dbReference>
<organism evidence="11">
    <name type="scientific">Capitella teleta</name>
    <name type="common">Polychaete worm</name>
    <dbReference type="NCBI Taxonomy" id="283909"/>
    <lineage>
        <taxon>Eukaryota</taxon>
        <taxon>Metazoa</taxon>
        <taxon>Spiralia</taxon>
        <taxon>Lophotrochozoa</taxon>
        <taxon>Annelida</taxon>
        <taxon>Polychaeta</taxon>
        <taxon>Sedentaria</taxon>
        <taxon>Scolecida</taxon>
        <taxon>Capitellidae</taxon>
        <taxon>Capitella</taxon>
    </lineage>
</organism>
<dbReference type="EnsemblMetazoa" id="CapteT103379">
    <property type="protein sequence ID" value="CapteP103379"/>
    <property type="gene ID" value="CapteG103379"/>
</dbReference>
<dbReference type="OMA" id="YIADRGF"/>
<dbReference type="OrthoDB" id="2019572at2759"/>
<evidence type="ECO:0000313" key="11">
    <source>
        <dbReference type="EMBL" id="ELU07751.1"/>
    </source>
</evidence>
<keyword evidence="8" id="KW-0472">Membrane</keyword>
<keyword evidence="3" id="KW-0328">Glycosyltransferase</keyword>
<keyword evidence="9" id="KW-0325">Glycoprotein</keyword>
<sequence length="422" mass="48749">MLIDLKVHQKAKYIQQKNTTRIEKATAIGIASEVSSGSVRRKPNCAKIQEEDEVELDYAKHYLHQVPYKEVPDSQLIRETQDCSAFRIVRGYHESPLSAEEERFPLAFALRMHDRAQQAERVLRAIYMPQNIYCLYIDKKAESTVHAAMLGIANCFHNVFIASRLENFIYQSYSPVRADLQCMKDITATDVAWKYFINLAGSEYPLKTNLEMVRILKLLNGSNDIEQFPLPELFQYRVQYQFVTKGNTTVQSGRDKIPFVPPVELFKGCSYNLFSRAFVLWVLTDEFAQNFLKWSADTMSPDETVWATLNRQPNAPGGYSSEISQVAKNFLSREIVWPWSTAYCWGKNFVHSICILATRDLGRLTRRWEFFANKFDASYDHVVLDCLEEIMGNRTRDAHPEKTVPFDYIRRVIGGRAKNSAR</sequence>
<dbReference type="PANTHER" id="PTHR19297:SF191">
    <property type="entry name" value="PROTEIN XYLOSYLTRANSFERASE"/>
    <property type="match status" value="1"/>
</dbReference>
<dbReference type="Pfam" id="PF02485">
    <property type="entry name" value="Branch"/>
    <property type="match status" value="1"/>
</dbReference>
<keyword evidence="5" id="KW-0812">Transmembrane</keyword>
<evidence type="ECO:0000256" key="3">
    <source>
        <dbReference type="ARBA" id="ARBA00022676"/>
    </source>
</evidence>
<reference evidence="12" key="3">
    <citation type="submission" date="2015-06" db="UniProtKB">
        <authorList>
            <consortium name="EnsemblMetazoa"/>
        </authorList>
    </citation>
    <scope>IDENTIFICATION</scope>
</reference>
<dbReference type="Proteomes" id="UP000014760">
    <property type="component" value="Unassembled WGS sequence"/>
</dbReference>
<evidence type="ECO:0000256" key="1">
    <source>
        <dbReference type="ARBA" id="ARBA00004606"/>
    </source>
</evidence>
<evidence type="ECO:0000256" key="7">
    <source>
        <dbReference type="ARBA" id="ARBA00022989"/>
    </source>
</evidence>
<evidence type="ECO:0000256" key="9">
    <source>
        <dbReference type="ARBA" id="ARBA00023180"/>
    </source>
</evidence>
<name>R7UWI5_CAPTE</name>
<dbReference type="EMBL" id="KB299619">
    <property type="protein sequence ID" value="ELU07751.1"/>
    <property type="molecule type" value="Genomic_DNA"/>
</dbReference>
<comment type="similarity">
    <text evidence="10">Belongs to the glycosyltransferase 14 family.</text>
</comment>
<evidence type="ECO:0000313" key="12">
    <source>
        <dbReference type="EnsemblMetazoa" id="CapteP103379"/>
    </source>
</evidence>
<dbReference type="EMBL" id="AMQN01001104">
    <property type="status" value="NOT_ANNOTATED_CDS"/>
    <property type="molecule type" value="Genomic_DNA"/>
</dbReference>
<evidence type="ECO:0000256" key="5">
    <source>
        <dbReference type="ARBA" id="ARBA00022692"/>
    </source>
</evidence>
<evidence type="ECO:0000256" key="8">
    <source>
        <dbReference type="ARBA" id="ARBA00023136"/>
    </source>
</evidence>
<proteinExistence type="inferred from homology"/>
<dbReference type="InterPro" id="IPR003406">
    <property type="entry name" value="Glyco_trans_14"/>
</dbReference>
<accession>R7UWI5</accession>
<comment type="subcellular location">
    <subcellularLocation>
        <location evidence="1">Membrane</location>
        <topology evidence="1">Single-pass type II membrane protein</topology>
    </subcellularLocation>
</comment>
<keyword evidence="6" id="KW-0735">Signal-anchor</keyword>
<keyword evidence="7" id="KW-1133">Transmembrane helix</keyword>
<evidence type="ECO:0000256" key="2">
    <source>
        <dbReference type="ARBA" id="ARBA00004922"/>
    </source>
</evidence>
<gene>
    <name evidence="11" type="ORF">CAPTEDRAFT_103379</name>
</gene>
<comment type="pathway">
    <text evidence="2">Protein modification; protein glycosylation.</text>
</comment>
<evidence type="ECO:0000313" key="13">
    <source>
        <dbReference type="Proteomes" id="UP000014760"/>
    </source>
</evidence>
<evidence type="ECO:0000256" key="10">
    <source>
        <dbReference type="ARBA" id="ARBA00038150"/>
    </source>
</evidence>